<dbReference type="GO" id="GO:0010008">
    <property type="term" value="C:endosome membrane"/>
    <property type="evidence" value="ECO:0007669"/>
    <property type="project" value="TreeGrafter"/>
</dbReference>
<dbReference type="PANTHER" id="PTHR36682:SF1">
    <property type="entry name" value="RAB15 EFFECTOR PROTEIN"/>
    <property type="match status" value="1"/>
</dbReference>
<organism evidence="1 2">
    <name type="scientific">Fukomys damarensis</name>
    <name type="common">Damaraland mole rat</name>
    <name type="synonym">Cryptomys damarensis</name>
    <dbReference type="NCBI Taxonomy" id="885580"/>
    <lineage>
        <taxon>Eukaryota</taxon>
        <taxon>Metazoa</taxon>
        <taxon>Chordata</taxon>
        <taxon>Craniata</taxon>
        <taxon>Vertebrata</taxon>
        <taxon>Euteleostomi</taxon>
        <taxon>Mammalia</taxon>
        <taxon>Eutheria</taxon>
        <taxon>Euarchontoglires</taxon>
        <taxon>Glires</taxon>
        <taxon>Rodentia</taxon>
        <taxon>Hystricomorpha</taxon>
        <taxon>Bathyergidae</taxon>
        <taxon>Fukomys</taxon>
    </lineage>
</organism>
<dbReference type="GO" id="GO:0055037">
    <property type="term" value="C:recycling endosome"/>
    <property type="evidence" value="ECO:0007669"/>
    <property type="project" value="TreeGrafter"/>
</dbReference>
<gene>
    <name evidence="1" type="ORF">H920_07363</name>
</gene>
<reference evidence="1 2" key="1">
    <citation type="submission" date="2013-11" db="EMBL/GenBank/DDBJ databases">
        <title>The Damaraland mole rat (Fukomys damarensis) genome and evolution of African mole rats.</title>
        <authorList>
            <person name="Gladyshev V.N."/>
            <person name="Fang X."/>
        </authorList>
    </citation>
    <scope>NUCLEOTIDE SEQUENCE [LARGE SCALE GENOMIC DNA]</scope>
    <source>
        <tissue evidence="1">Liver</tissue>
    </source>
</reference>
<dbReference type="InterPro" id="IPR027985">
    <property type="entry name" value="Rab15_effector"/>
</dbReference>
<keyword evidence="2" id="KW-1185">Reference proteome</keyword>
<accession>A0A091E7Z5</accession>
<dbReference type="EMBL" id="KN122305">
    <property type="protein sequence ID" value="KFO31251.1"/>
    <property type="molecule type" value="Genomic_DNA"/>
</dbReference>
<dbReference type="GO" id="GO:0001881">
    <property type="term" value="P:receptor recycling"/>
    <property type="evidence" value="ECO:0007669"/>
    <property type="project" value="InterPro"/>
</dbReference>
<name>A0A091E7Z5_FUKDA</name>
<dbReference type="Proteomes" id="UP000028990">
    <property type="component" value="Unassembled WGS sequence"/>
</dbReference>
<evidence type="ECO:0000313" key="1">
    <source>
        <dbReference type="EMBL" id="KFO31251.1"/>
    </source>
</evidence>
<dbReference type="eggNOG" id="ENOG502QQ95">
    <property type="taxonomic scope" value="Eukaryota"/>
</dbReference>
<dbReference type="Pfam" id="PF15208">
    <property type="entry name" value="Rab15_effector"/>
    <property type="match status" value="1"/>
</dbReference>
<protein>
    <submittedName>
        <fullName evidence="1">Rab15 effector protein</fullName>
    </submittedName>
</protein>
<dbReference type="PANTHER" id="PTHR36682">
    <property type="entry name" value="RAB15 EFFECTOR PROTEIN"/>
    <property type="match status" value="1"/>
</dbReference>
<sequence>MGQKASQQVALENNKEILGVCEVASDAIVHAAQKLKEYLGLEYPLSRLCPAANTLNEIFLIHFITFCQEKGVDEWLTTTKMTKHQTLLFGADWIWTFWGSDKQIRLQLVVQTLQMTSLPLVEPKPCDLFNPQSRPEESSWKKSRFDKLEEFCNLIGEDCLGLFIIFGVPEKPKDVRGVILDSVKSEMLRSHLPGQKAVEQFVLDTQECVSMRELLGNYLSKKDGLREVGKVYIRIL</sequence>
<dbReference type="GO" id="GO:0033572">
    <property type="term" value="P:transferrin transport"/>
    <property type="evidence" value="ECO:0007669"/>
    <property type="project" value="TreeGrafter"/>
</dbReference>
<evidence type="ECO:0000313" key="2">
    <source>
        <dbReference type="Proteomes" id="UP000028990"/>
    </source>
</evidence>
<proteinExistence type="predicted"/>
<dbReference type="OrthoDB" id="8519068at2759"/>
<dbReference type="AlphaFoldDB" id="A0A091E7Z5"/>